<dbReference type="OrthoDB" id="418237at2759"/>
<protein>
    <recommendedName>
        <fullName evidence="2">Reverse transcriptase Ty1/copia-type domain-containing protein</fullName>
    </recommendedName>
</protein>
<evidence type="ECO:0000313" key="3">
    <source>
        <dbReference type="RefSeq" id="XP_016457942.1"/>
    </source>
</evidence>
<accession>A0A1S3Z1C3</accession>
<dbReference type="PaxDb" id="4097-A0A1S3Z1C3"/>
<dbReference type="AlphaFoldDB" id="A0A1S3Z1C3"/>
<feature type="domain" description="Reverse transcriptase Ty1/copia-type" evidence="2">
    <location>
        <begin position="35"/>
        <end position="112"/>
    </location>
</feature>
<dbReference type="RefSeq" id="XP_016457942.1">
    <property type="nucleotide sequence ID" value="XM_016602456.1"/>
</dbReference>
<feature type="region of interest" description="Disordered" evidence="1">
    <location>
        <begin position="1"/>
        <end position="28"/>
    </location>
</feature>
<proteinExistence type="predicted"/>
<dbReference type="InterPro" id="IPR013103">
    <property type="entry name" value="RVT_2"/>
</dbReference>
<evidence type="ECO:0000259" key="2">
    <source>
        <dbReference type="Pfam" id="PF07727"/>
    </source>
</evidence>
<name>A0A1S3Z1C3_TOBAC</name>
<dbReference type="Pfam" id="PF07727">
    <property type="entry name" value="RVT_2"/>
    <property type="match status" value="1"/>
</dbReference>
<organism evidence="3">
    <name type="scientific">Nicotiana tabacum</name>
    <name type="common">Common tobacco</name>
    <dbReference type="NCBI Taxonomy" id="4097"/>
    <lineage>
        <taxon>Eukaryota</taxon>
        <taxon>Viridiplantae</taxon>
        <taxon>Streptophyta</taxon>
        <taxon>Embryophyta</taxon>
        <taxon>Tracheophyta</taxon>
        <taxon>Spermatophyta</taxon>
        <taxon>Magnoliopsida</taxon>
        <taxon>eudicotyledons</taxon>
        <taxon>Gunneridae</taxon>
        <taxon>Pentapetalae</taxon>
        <taxon>asterids</taxon>
        <taxon>lamiids</taxon>
        <taxon>Solanales</taxon>
        <taxon>Solanaceae</taxon>
        <taxon>Nicotianoideae</taxon>
        <taxon>Nicotianeae</taxon>
        <taxon>Nicotiana</taxon>
    </lineage>
</organism>
<evidence type="ECO:0000256" key="1">
    <source>
        <dbReference type="SAM" id="MobiDB-lite"/>
    </source>
</evidence>
<dbReference type="KEGG" id="nta:107781716"/>
<gene>
    <name evidence="3" type="primary">LOC107781716</name>
</gene>
<sequence length="173" mass="19311">MSQVKETSEEDTTELPADLEEHGPSITSTEADNRVVDVALYGLKHGPRVWYERLSRFLLENGFTRGKIDNTLFLKKTREEPVDDIILGATNDTLCEEFAKLMGKLLKRFEMEISKTIDTLIATATHLDMDEPGSPVNETIYHGIIGSLLYPAANRPDIVLSVGLCARFQSSPK</sequence>
<reference evidence="3" key="1">
    <citation type="submission" date="2025-08" db="UniProtKB">
        <authorList>
            <consortium name="RefSeq"/>
        </authorList>
    </citation>
    <scope>IDENTIFICATION</scope>
</reference>